<dbReference type="SUPFAM" id="SSF57938">
    <property type="entry name" value="DnaJ/Hsp40 cysteine-rich domain"/>
    <property type="match status" value="1"/>
</dbReference>
<gene>
    <name evidence="2" type="ORF">DK427_24470</name>
</gene>
<dbReference type="OrthoDB" id="7307073at2"/>
<reference evidence="2 3" key="1">
    <citation type="submission" date="2018-05" db="EMBL/GenBank/DDBJ databases">
        <title>Complete Genome Sequence of Methylobacterium sp. 17Sr1-43.</title>
        <authorList>
            <person name="Srinivasan S."/>
        </authorList>
    </citation>
    <scope>NUCLEOTIDE SEQUENCE [LARGE SCALE GENOMIC DNA]</scope>
    <source>
        <strain evidence="2 3">17Sr1-43</strain>
    </source>
</reference>
<accession>A0A2U8VXJ1</accession>
<evidence type="ECO:0000313" key="2">
    <source>
        <dbReference type="EMBL" id="AWN38495.1"/>
    </source>
</evidence>
<evidence type="ECO:0000313" key="3">
    <source>
        <dbReference type="Proteomes" id="UP000246058"/>
    </source>
</evidence>
<organism evidence="2 3">
    <name type="scientific">Methylobacterium radiodurans</name>
    <dbReference type="NCBI Taxonomy" id="2202828"/>
    <lineage>
        <taxon>Bacteria</taxon>
        <taxon>Pseudomonadati</taxon>
        <taxon>Pseudomonadota</taxon>
        <taxon>Alphaproteobacteria</taxon>
        <taxon>Hyphomicrobiales</taxon>
        <taxon>Methylobacteriaceae</taxon>
        <taxon>Methylobacterium</taxon>
    </lineage>
</organism>
<protein>
    <recommendedName>
        <fullName evidence="4">Molecular chaperone DnaJ</fullName>
    </recommendedName>
</protein>
<feature type="compositionally biased region" description="Polar residues" evidence="1">
    <location>
        <begin position="1"/>
        <end position="11"/>
    </location>
</feature>
<evidence type="ECO:0008006" key="4">
    <source>
        <dbReference type="Google" id="ProtNLM"/>
    </source>
</evidence>
<dbReference type="Gene3D" id="6.20.20.10">
    <property type="match status" value="1"/>
</dbReference>
<evidence type="ECO:0000256" key="1">
    <source>
        <dbReference type="SAM" id="MobiDB-lite"/>
    </source>
</evidence>
<keyword evidence="3" id="KW-1185">Reference proteome</keyword>
<sequence length="59" mass="5656">MPDPDSATNVSKPGDEAPAGVPGTGENLCRHCGGSGRIDDAACPDCKGTGKVTTGIGGG</sequence>
<feature type="region of interest" description="Disordered" evidence="1">
    <location>
        <begin position="1"/>
        <end position="26"/>
    </location>
</feature>
<dbReference type="EMBL" id="CP029551">
    <property type="protein sequence ID" value="AWN38495.1"/>
    <property type="molecule type" value="Genomic_DNA"/>
</dbReference>
<dbReference type="RefSeq" id="WP_109953652.1">
    <property type="nucleotide sequence ID" value="NZ_CP029551.1"/>
</dbReference>
<proteinExistence type="predicted"/>
<dbReference type="AlphaFoldDB" id="A0A2U8VXJ1"/>
<dbReference type="InterPro" id="IPR036410">
    <property type="entry name" value="HSP_DnaJ_Cys-rich_dom_sf"/>
</dbReference>
<name>A0A2U8VXJ1_9HYPH</name>
<dbReference type="KEGG" id="meti:DK427_24470"/>
<dbReference type="Proteomes" id="UP000246058">
    <property type="component" value="Chromosome"/>
</dbReference>